<comment type="similarity">
    <text evidence="2">Belongs to the cation diffusion facilitator (CDF) transporter (TC 2.A.4) family.</text>
</comment>
<proteinExistence type="inferred from homology"/>
<feature type="transmembrane region" description="Helical" evidence="7">
    <location>
        <begin position="20"/>
        <end position="40"/>
    </location>
</feature>
<evidence type="ECO:0000256" key="2">
    <source>
        <dbReference type="ARBA" id="ARBA00008114"/>
    </source>
</evidence>
<dbReference type="PANTHER" id="PTHR43840">
    <property type="entry name" value="MITOCHONDRIAL METAL TRANSPORTER 1-RELATED"/>
    <property type="match status" value="1"/>
</dbReference>
<reference evidence="10" key="1">
    <citation type="submission" date="2017-04" db="EMBL/GenBank/DDBJ databases">
        <authorList>
            <person name="Varghese N."/>
            <person name="Submissions S."/>
        </authorList>
    </citation>
    <scope>NUCLEOTIDE SEQUENCE [LARGE SCALE GENOMIC DNA]</scope>
</reference>
<gene>
    <name evidence="9" type="ORF">SAMN06297468_1990</name>
</gene>
<evidence type="ECO:0000313" key="10">
    <source>
        <dbReference type="Proteomes" id="UP000194420"/>
    </source>
</evidence>
<evidence type="ECO:0000256" key="6">
    <source>
        <dbReference type="ARBA" id="ARBA00023136"/>
    </source>
</evidence>
<evidence type="ECO:0000256" key="4">
    <source>
        <dbReference type="ARBA" id="ARBA00022692"/>
    </source>
</evidence>
<dbReference type="GO" id="GO:0016020">
    <property type="term" value="C:membrane"/>
    <property type="evidence" value="ECO:0007669"/>
    <property type="project" value="UniProtKB-SubCell"/>
</dbReference>
<evidence type="ECO:0000256" key="7">
    <source>
        <dbReference type="SAM" id="Phobius"/>
    </source>
</evidence>
<keyword evidence="10" id="KW-1185">Reference proteome</keyword>
<feature type="transmembrane region" description="Helical" evidence="7">
    <location>
        <begin position="177"/>
        <end position="194"/>
    </location>
</feature>
<dbReference type="InterPro" id="IPR050291">
    <property type="entry name" value="CDF_Transporter"/>
</dbReference>
<keyword evidence="4 7" id="KW-0812">Transmembrane</keyword>
<dbReference type="AlphaFoldDB" id="A0A1Y6F4T3"/>
<dbReference type="RefSeq" id="WP_086437842.1">
    <property type="nucleotide sequence ID" value="NZ_FXWG01000002.1"/>
</dbReference>
<accession>A0A1Y6F4T3</accession>
<dbReference type="EMBL" id="FXWG01000002">
    <property type="protein sequence ID" value="SMQ69807.1"/>
    <property type="molecule type" value="Genomic_DNA"/>
</dbReference>
<evidence type="ECO:0000256" key="3">
    <source>
        <dbReference type="ARBA" id="ARBA00022448"/>
    </source>
</evidence>
<evidence type="ECO:0000259" key="8">
    <source>
        <dbReference type="Pfam" id="PF01545"/>
    </source>
</evidence>
<dbReference type="Proteomes" id="UP000194420">
    <property type="component" value="Unassembled WGS sequence"/>
</dbReference>
<dbReference type="PANTHER" id="PTHR43840:SF15">
    <property type="entry name" value="MITOCHONDRIAL METAL TRANSPORTER 1-RELATED"/>
    <property type="match status" value="1"/>
</dbReference>
<evidence type="ECO:0000313" key="9">
    <source>
        <dbReference type="EMBL" id="SMQ69807.1"/>
    </source>
</evidence>
<evidence type="ECO:0000256" key="5">
    <source>
        <dbReference type="ARBA" id="ARBA00022989"/>
    </source>
</evidence>
<dbReference type="Gene3D" id="1.20.1510.10">
    <property type="entry name" value="Cation efflux protein transmembrane domain"/>
    <property type="match status" value="1"/>
</dbReference>
<keyword evidence="6 7" id="KW-0472">Membrane</keyword>
<evidence type="ECO:0000256" key="1">
    <source>
        <dbReference type="ARBA" id="ARBA00004141"/>
    </source>
</evidence>
<dbReference type="InterPro" id="IPR058533">
    <property type="entry name" value="Cation_efflux_TM"/>
</dbReference>
<keyword evidence="5 7" id="KW-1133">Transmembrane helix</keyword>
<feature type="transmembrane region" description="Helical" evidence="7">
    <location>
        <begin position="46"/>
        <end position="64"/>
    </location>
</feature>
<sequence>MSKLPEEIRGDMRKAKKLEWWTLVGMASVVVVMYFAMGGSQAMKTAFLEDLLGLVPAATFLLAARLEPKEPTERHPFGFVRVNSLAFLASAVVLAAMGFWLLYDGVTALMKGEHPSIGPVTMFGYTFWMGWLMIAALAYSIIIPTILGRLKKPVADNLRDKVLHTDAQMQKADWQTGLAGILGILGIGLGFWWADSAAAALISFSIIADGLKNAHTASAELLDGAPRKLKGSDISPEALRLQKRLRNQWPESTVRVRESGRYMIANVHGIGVPGEIPSLKDLMGEDPTWRLAEINFTPPNCTQEELRD</sequence>
<name>A0A1Y6F4T3_9SPHN</name>
<feature type="transmembrane region" description="Helical" evidence="7">
    <location>
        <begin position="123"/>
        <end position="142"/>
    </location>
</feature>
<dbReference type="SUPFAM" id="SSF161111">
    <property type="entry name" value="Cation efflux protein transmembrane domain-like"/>
    <property type="match status" value="1"/>
</dbReference>
<dbReference type="NCBIfam" id="TIGR01297">
    <property type="entry name" value="CDF"/>
    <property type="match status" value="1"/>
</dbReference>
<dbReference type="InterPro" id="IPR027469">
    <property type="entry name" value="Cation_efflux_TMD_sf"/>
</dbReference>
<dbReference type="OrthoDB" id="9806522at2"/>
<comment type="subcellular location">
    <subcellularLocation>
        <location evidence="1">Membrane</location>
        <topology evidence="1">Multi-pass membrane protein</topology>
    </subcellularLocation>
</comment>
<feature type="transmembrane region" description="Helical" evidence="7">
    <location>
        <begin position="85"/>
        <end position="103"/>
    </location>
</feature>
<organism evidence="9 10">
    <name type="scientific">Altererythrobacter xiamenensis</name>
    <dbReference type="NCBI Taxonomy" id="1316679"/>
    <lineage>
        <taxon>Bacteria</taxon>
        <taxon>Pseudomonadati</taxon>
        <taxon>Pseudomonadota</taxon>
        <taxon>Alphaproteobacteria</taxon>
        <taxon>Sphingomonadales</taxon>
        <taxon>Erythrobacteraceae</taxon>
        <taxon>Altererythrobacter</taxon>
    </lineage>
</organism>
<dbReference type="GO" id="GO:0008324">
    <property type="term" value="F:monoatomic cation transmembrane transporter activity"/>
    <property type="evidence" value="ECO:0007669"/>
    <property type="project" value="InterPro"/>
</dbReference>
<feature type="domain" description="Cation efflux protein transmembrane" evidence="8">
    <location>
        <begin position="29"/>
        <end position="222"/>
    </location>
</feature>
<dbReference type="InterPro" id="IPR002524">
    <property type="entry name" value="Cation_efflux"/>
</dbReference>
<keyword evidence="3" id="KW-0813">Transport</keyword>
<protein>
    <submittedName>
        <fullName evidence="9">Cation diffusion facilitator family transporter</fullName>
    </submittedName>
</protein>
<dbReference type="Pfam" id="PF01545">
    <property type="entry name" value="Cation_efflux"/>
    <property type="match status" value="1"/>
</dbReference>